<feature type="compositionally biased region" description="Polar residues" evidence="1">
    <location>
        <begin position="310"/>
        <end position="319"/>
    </location>
</feature>
<feature type="compositionally biased region" description="Basic and acidic residues" evidence="1">
    <location>
        <begin position="75"/>
        <end position="87"/>
    </location>
</feature>
<proteinExistence type="predicted"/>
<feature type="compositionally biased region" description="Basic residues" evidence="1">
    <location>
        <begin position="61"/>
        <end position="71"/>
    </location>
</feature>
<organism evidence="2 3">
    <name type="scientific">Mesorhabditis belari</name>
    <dbReference type="NCBI Taxonomy" id="2138241"/>
    <lineage>
        <taxon>Eukaryota</taxon>
        <taxon>Metazoa</taxon>
        <taxon>Ecdysozoa</taxon>
        <taxon>Nematoda</taxon>
        <taxon>Chromadorea</taxon>
        <taxon>Rhabditida</taxon>
        <taxon>Rhabditina</taxon>
        <taxon>Rhabditomorpha</taxon>
        <taxon>Rhabditoidea</taxon>
        <taxon>Rhabditidae</taxon>
        <taxon>Mesorhabditinae</taxon>
        <taxon>Mesorhabditis</taxon>
    </lineage>
</organism>
<keyword evidence="2" id="KW-1185">Reference proteome</keyword>
<accession>A0AAF3FEK3</accession>
<reference evidence="3" key="1">
    <citation type="submission" date="2024-02" db="UniProtKB">
        <authorList>
            <consortium name="WormBaseParasite"/>
        </authorList>
    </citation>
    <scope>IDENTIFICATION</scope>
</reference>
<feature type="region of interest" description="Disordered" evidence="1">
    <location>
        <begin position="1"/>
        <end position="87"/>
    </location>
</feature>
<name>A0AAF3FEK3_9BILA</name>
<feature type="region of interest" description="Disordered" evidence="1">
    <location>
        <begin position="113"/>
        <end position="148"/>
    </location>
</feature>
<evidence type="ECO:0000313" key="2">
    <source>
        <dbReference type="Proteomes" id="UP000887575"/>
    </source>
</evidence>
<dbReference type="AlphaFoldDB" id="A0AAF3FEK3"/>
<feature type="region of interest" description="Disordered" evidence="1">
    <location>
        <begin position="168"/>
        <end position="231"/>
    </location>
</feature>
<dbReference type="Proteomes" id="UP000887575">
    <property type="component" value="Unassembled WGS sequence"/>
</dbReference>
<feature type="compositionally biased region" description="Basic and acidic residues" evidence="1">
    <location>
        <begin position="203"/>
        <end position="215"/>
    </location>
</feature>
<evidence type="ECO:0000256" key="1">
    <source>
        <dbReference type="SAM" id="MobiDB-lite"/>
    </source>
</evidence>
<feature type="region of interest" description="Disordered" evidence="1">
    <location>
        <begin position="310"/>
        <end position="329"/>
    </location>
</feature>
<evidence type="ECO:0000313" key="3">
    <source>
        <dbReference type="WBParaSite" id="MBELARI_LOCUS5315"/>
    </source>
</evidence>
<protein>
    <submittedName>
        <fullName evidence="3">Uncharacterized protein</fullName>
    </submittedName>
</protein>
<sequence length="481" mass="54032">MARTRRAAQKAINEEAPEAKMDIEVMEQEPANDPPKRSPRKRREIKKVYKDVEKVASPPKKAVRGRARKGSKPGAKAEMEEKEVVAPKRKLKDVDVKRDRFIVDHDVGFSPVQADEPEILHAGNSERESDYLSADENLVDSRPSSRTSHATFTIEANIAEKAEEKAIKRKGLPARGHKEEETVVPAPSLAESDESRATFVMEANRDKENFNEKKAKLTKKKAGPMPPGERFRNAHAKLTAAGEFIGDRLDRIAKHREVYVNDSRGVFERLATPKAVVKRVGRRAANDAPGYDFGDGKQRPSLDFGSQGTVFSAGTRDQSTTATRPATPRPIKRNVDVKKLTKQSRIPLAVRRETKAIEQAEVRDEIHFINRKIMTPVLTVPTTNQTISRLATPKSELQRGEATRRAKEGRVFAKLRQVHPLIDTTNLSDKLYRQAVELGLISKVNGQMAFHDEIYHELLENASGKRETLLLNDIYAKIQKK</sequence>
<dbReference type="WBParaSite" id="MBELARI_LOCUS5315">
    <property type="protein sequence ID" value="MBELARI_LOCUS5315"/>
    <property type="gene ID" value="MBELARI_LOCUS5315"/>
</dbReference>